<dbReference type="Gene3D" id="3.30.160.60">
    <property type="entry name" value="Classic Zinc Finger"/>
    <property type="match status" value="1"/>
</dbReference>
<keyword evidence="3" id="KW-0863">Zinc-finger</keyword>
<accession>A0A1J4MAX8</accession>
<keyword evidence="2" id="KW-0862">Zinc</keyword>
<dbReference type="GeneID" id="39977552"/>
<dbReference type="Gene3D" id="3.90.228.10">
    <property type="match status" value="1"/>
</dbReference>
<keyword evidence="1" id="KW-0479">Metal-binding</keyword>
<dbReference type="SMART" id="SM00336">
    <property type="entry name" value="BBOX"/>
    <property type="match status" value="1"/>
</dbReference>
<organism evidence="5 6">
    <name type="scientific">Cryptosporidium ubiquitum</name>
    <dbReference type="NCBI Taxonomy" id="857276"/>
    <lineage>
        <taxon>Eukaryota</taxon>
        <taxon>Sar</taxon>
        <taxon>Alveolata</taxon>
        <taxon>Apicomplexa</taxon>
        <taxon>Conoidasida</taxon>
        <taxon>Coccidia</taxon>
        <taxon>Eucoccidiorida</taxon>
        <taxon>Eimeriorina</taxon>
        <taxon>Cryptosporidiidae</taxon>
        <taxon>Cryptosporidium</taxon>
    </lineage>
</organism>
<dbReference type="PROSITE" id="PS50119">
    <property type="entry name" value="ZF_BBOX"/>
    <property type="match status" value="2"/>
</dbReference>
<keyword evidence="6" id="KW-1185">Reference proteome</keyword>
<dbReference type="SUPFAM" id="SSF57845">
    <property type="entry name" value="B-box zinc-binding domain"/>
    <property type="match status" value="1"/>
</dbReference>
<comment type="caution">
    <text evidence="5">The sequence shown here is derived from an EMBL/GenBank/DDBJ whole genome shotgun (WGS) entry which is preliminary data.</text>
</comment>
<dbReference type="OrthoDB" id="153872at2759"/>
<dbReference type="PANTHER" id="PTHR31717">
    <property type="entry name" value="ZINC FINGER PROTEIN CONSTANS-LIKE 10"/>
    <property type="match status" value="1"/>
</dbReference>
<evidence type="ECO:0000256" key="3">
    <source>
        <dbReference type="PROSITE-ProRule" id="PRU00024"/>
    </source>
</evidence>
<dbReference type="CDD" id="cd19821">
    <property type="entry name" value="Bbox1_BBX-like"/>
    <property type="match status" value="1"/>
</dbReference>
<evidence type="ECO:0000256" key="2">
    <source>
        <dbReference type="ARBA" id="ARBA00022833"/>
    </source>
</evidence>
<dbReference type="AlphaFoldDB" id="A0A1J4MAX8"/>
<dbReference type="SUPFAM" id="SSF56399">
    <property type="entry name" value="ADP-ribosylation"/>
    <property type="match status" value="1"/>
</dbReference>
<evidence type="ECO:0000313" key="5">
    <source>
        <dbReference type="EMBL" id="OII71382.1"/>
    </source>
</evidence>
<dbReference type="EMBL" id="LRBP01000029">
    <property type="protein sequence ID" value="OII71382.1"/>
    <property type="molecule type" value="Genomic_DNA"/>
</dbReference>
<feature type="domain" description="B box-type" evidence="4">
    <location>
        <begin position="313"/>
        <end position="359"/>
    </location>
</feature>
<dbReference type="InterPro" id="IPR000315">
    <property type="entry name" value="Znf_B-box"/>
</dbReference>
<dbReference type="GO" id="GO:0008270">
    <property type="term" value="F:zinc ion binding"/>
    <property type="evidence" value="ECO:0007669"/>
    <property type="project" value="UniProtKB-KW"/>
</dbReference>
<evidence type="ECO:0000259" key="4">
    <source>
        <dbReference type="PROSITE" id="PS50119"/>
    </source>
</evidence>
<gene>
    <name evidence="5" type="ORF">cubi_00760</name>
</gene>
<reference evidence="5 6" key="1">
    <citation type="submission" date="2016-10" db="EMBL/GenBank/DDBJ databases">
        <title>Reductive evolution of mitochondrial metabolism and differential evolution of invasion-related proteins in Cryptosporidium.</title>
        <authorList>
            <person name="Liu S."/>
            <person name="Roellig D.M."/>
            <person name="Guo Y."/>
            <person name="Li N."/>
            <person name="Frace M.A."/>
            <person name="Tang K."/>
            <person name="Zhang L."/>
            <person name="Feng Y."/>
            <person name="Xiao L."/>
        </authorList>
    </citation>
    <scope>NUCLEOTIDE SEQUENCE [LARGE SCALE GENOMIC DNA]</scope>
    <source>
        <strain evidence="5">39726</strain>
    </source>
</reference>
<name>A0A1J4MAX8_9CRYT</name>
<protein>
    <submittedName>
        <fullName evidence="5">B-box zinc finger domain-containing protein</fullName>
    </submittedName>
</protein>
<dbReference type="VEuPathDB" id="CryptoDB:cubi_00760"/>
<dbReference type="RefSeq" id="XP_028873217.1">
    <property type="nucleotide sequence ID" value="XM_029017773.1"/>
</dbReference>
<sequence length="532" mass="61295">MPQKTLVTHISHQNLDTVQRGTEEWNLLEHYLQVCCRSSRSLIQQIWHVNIGSISTAFDRRTQDKLVLYCWVDTNDLDQNNSIQDVSRRGFKIPSSGMKFTSGNIRLPGVPQASYNKGITGSNAHFQEINIGNRSNKFEADYTPATRRLFEFFLCKVGVGCSVVKNDESEADGDRFPIPPEYDTVFLRNKQINPPSMVNSKVAMDSELKANEFNLSSALALSAGVLPQHTFKHEYIIYDSFQVVPEYLIQFEYDSSSPELFAVPWCDECQDSPAILWCQADTARLCDSCDERTHRHNKLVTRHIRIPINQMPRSSGNCPVHTMDSLEEFCTLCHVPMCRLCRPSHTHADEKTPSMIMPISRAYRAQLERHNKPHPCLKIRKMELLEKLESQQLIFNDIRANMFEVEQRIYSILESSITQLQIATESKMNKILCEQLILNQLLQQVEWSEGFLQYLQSILPPADFLFAWLKHCHYREEVFQLCDILTSNEQFFPDSRLVGRVDILSESALKHNKHHKHAKSDLFASNEINLAK</sequence>
<evidence type="ECO:0000313" key="6">
    <source>
        <dbReference type="Proteomes" id="UP000186176"/>
    </source>
</evidence>
<dbReference type="Pfam" id="PF00643">
    <property type="entry name" value="zf-B_box"/>
    <property type="match status" value="1"/>
</dbReference>
<proteinExistence type="predicted"/>
<dbReference type="PANTHER" id="PTHR31717:SF45">
    <property type="entry name" value="ZINC FINGER PROTEIN CONSTANS-LIKE 14-RELATED"/>
    <property type="match status" value="1"/>
</dbReference>
<feature type="domain" description="B box-type" evidence="4">
    <location>
        <begin position="266"/>
        <end position="308"/>
    </location>
</feature>
<evidence type="ECO:0000256" key="1">
    <source>
        <dbReference type="ARBA" id="ARBA00022723"/>
    </source>
</evidence>
<dbReference type="InterPro" id="IPR049808">
    <property type="entry name" value="CONSTANS-like_Bbox1"/>
</dbReference>
<dbReference type="Proteomes" id="UP000186176">
    <property type="component" value="Unassembled WGS sequence"/>
</dbReference>